<dbReference type="GO" id="GO:0090071">
    <property type="term" value="P:negative regulation of ribosome biogenesis"/>
    <property type="evidence" value="ECO:0007669"/>
    <property type="project" value="UniProtKB-UniRule"/>
</dbReference>
<proteinExistence type="inferred from homology"/>
<evidence type="ECO:0000313" key="3">
    <source>
        <dbReference type="EMBL" id="OAT85588.1"/>
    </source>
</evidence>
<dbReference type="Proteomes" id="UP000078532">
    <property type="component" value="Unassembled WGS sequence"/>
</dbReference>
<dbReference type="GO" id="GO:0005737">
    <property type="term" value="C:cytoplasm"/>
    <property type="evidence" value="ECO:0007669"/>
    <property type="project" value="UniProtKB-SubCell"/>
</dbReference>
<dbReference type="PANTHER" id="PTHR21043">
    <property type="entry name" value="IOJAP SUPERFAMILY ORTHOLOG"/>
    <property type="match status" value="1"/>
</dbReference>
<reference evidence="3 4" key="1">
    <citation type="submission" date="2016-04" db="EMBL/GenBank/DDBJ databases">
        <authorList>
            <person name="Evans L.H."/>
            <person name="Alamgir A."/>
            <person name="Owens N."/>
            <person name="Weber N.D."/>
            <person name="Virtaneva K."/>
            <person name="Barbian K."/>
            <person name="Babar A."/>
            <person name="Rosenke K."/>
        </authorList>
    </citation>
    <scope>NUCLEOTIDE SEQUENCE [LARGE SCALE GENOMIC DNA]</scope>
    <source>
        <strain evidence="3 4">LMa1</strain>
    </source>
</reference>
<dbReference type="GO" id="GO:0043023">
    <property type="term" value="F:ribosomal large subunit binding"/>
    <property type="evidence" value="ECO:0007669"/>
    <property type="project" value="TreeGrafter"/>
</dbReference>
<accession>A0A1B7LHK5</accession>
<dbReference type="HAMAP" id="MF_01477">
    <property type="entry name" value="Iojap_RsfS"/>
    <property type="match status" value="1"/>
</dbReference>
<comment type="function">
    <text evidence="2">Functions as a ribosomal silencing factor. Interacts with ribosomal protein uL14 (rplN), blocking formation of intersubunit bridge B8. Prevents association of the 30S and 50S ribosomal subunits and the formation of functional ribosomes, thus repressing translation.</text>
</comment>
<dbReference type="STRING" id="1838280.A6M21_05585"/>
<sequence length="118" mass="13353">MIFEPRALVKVAVNAAEGKKATDITVLDIRKLSIIADYFVICSGRSSVHVQAVAREIMEAVEKETALQPRREGMREGRWVLLDYGDVVVHVFQEPERQFYNLERLWGDAPVVGMPVNL</sequence>
<protein>
    <recommendedName>
        <fullName evidence="2">Ribosomal silencing factor RsfS</fullName>
    </recommendedName>
</protein>
<dbReference type="Pfam" id="PF02410">
    <property type="entry name" value="RsfS"/>
    <property type="match status" value="1"/>
</dbReference>
<dbReference type="NCBIfam" id="TIGR00090">
    <property type="entry name" value="rsfS_iojap_ybeB"/>
    <property type="match status" value="1"/>
</dbReference>
<organism evidence="3 4">
    <name type="scientific">Desulfotomaculum copahuensis</name>
    <dbReference type="NCBI Taxonomy" id="1838280"/>
    <lineage>
        <taxon>Bacteria</taxon>
        <taxon>Bacillati</taxon>
        <taxon>Bacillota</taxon>
        <taxon>Clostridia</taxon>
        <taxon>Eubacteriales</taxon>
        <taxon>Desulfotomaculaceae</taxon>
        <taxon>Desulfotomaculum</taxon>
    </lineage>
</organism>
<comment type="subcellular location">
    <subcellularLocation>
        <location evidence="2">Cytoplasm</location>
    </subcellularLocation>
</comment>
<evidence type="ECO:0000256" key="1">
    <source>
        <dbReference type="ARBA" id="ARBA00010574"/>
    </source>
</evidence>
<comment type="similarity">
    <text evidence="1 2">Belongs to the Iojap/RsfS family.</text>
</comment>
<name>A0A1B7LHK5_9FIRM</name>
<dbReference type="RefSeq" id="WP_066666726.1">
    <property type="nucleotide sequence ID" value="NZ_LYVF01000054.1"/>
</dbReference>
<dbReference type="EMBL" id="LYVF01000054">
    <property type="protein sequence ID" value="OAT85588.1"/>
    <property type="molecule type" value="Genomic_DNA"/>
</dbReference>
<evidence type="ECO:0000313" key="4">
    <source>
        <dbReference type="Proteomes" id="UP000078532"/>
    </source>
</evidence>
<dbReference type="GO" id="GO:0042256">
    <property type="term" value="P:cytosolic ribosome assembly"/>
    <property type="evidence" value="ECO:0007669"/>
    <property type="project" value="UniProtKB-UniRule"/>
</dbReference>
<keyword evidence="2" id="KW-0963">Cytoplasm</keyword>
<dbReference type="InterPro" id="IPR004394">
    <property type="entry name" value="Iojap/RsfS/C7orf30"/>
</dbReference>
<dbReference type="GO" id="GO:0017148">
    <property type="term" value="P:negative regulation of translation"/>
    <property type="evidence" value="ECO:0007669"/>
    <property type="project" value="UniProtKB-UniRule"/>
</dbReference>
<keyword evidence="4" id="KW-1185">Reference proteome</keyword>
<evidence type="ECO:0000256" key="2">
    <source>
        <dbReference type="HAMAP-Rule" id="MF_01477"/>
    </source>
</evidence>
<comment type="subunit">
    <text evidence="2">Interacts with ribosomal protein uL14 (rplN).</text>
</comment>
<dbReference type="SUPFAM" id="SSF81301">
    <property type="entry name" value="Nucleotidyltransferase"/>
    <property type="match status" value="1"/>
</dbReference>
<dbReference type="InterPro" id="IPR043519">
    <property type="entry name" value="NT_sf"/>
</dbReference>
<gene>
    <name evidence="2" type="primary">rsfS</name>
    <name evidence="3" type="ORF">A6M21_05585</name>
</gene>
<dbReference type="Gene3D" id="3.30.460.10">
    <property type="entry name" value="Beta Polymerase, domain 2"/>
    <property type="match status" value="1"/>
</dbReference>
<comment type="caution">
    <text evidence="3">The sequence shown here is derived from an EMBL/GenBank/DDBJ whole genome shotgun (WGS) entry which is preliminary data.</text>
</comment>
<dbReference type="PANTHER" id="PTHR21043:SF0">
    <property type="entry name" value="MITOCHONDRIAL ASSEMBLY OF RIBOSOMAL LARGE SUBUNIT PROTEIN 1"/>
    <property type="match status" value="1"/>
</dbReference>
<keyword evidence="2" id="KW-0810">Translation regulation</keyword>
<dbReference type="OrthoDB" id="9793681at2"/>
<dbReference type="AlphaFoldDB" id="A0A1B7LHK5"/>
<keyword evidence="2" id="KW-0678">Repressor</keyword>